<evidence type="ECO:0000256" key="2">
    <source>
        <dbReference type="ARBA" id="ARBA00023163"/>
    </source>
</evidence>
<dbReference type="GO" id="GO:0003677">
    <property type="term" value="F:DNA binding"/>
    <property type="evidence" value="ECO:0007669"/>
    <property type="project" value="InterPro"/>
</dbReference>
<name>A0A0C3HWZ9_OIDMZ</name>
<evidence type="ECO:0000259" key="4">
    <source>
        <dbReference type="SMART" id="SM00906"/>
    </source>
</evidence>
<keyword evidence="2" id="KW-0804">Transcription</keyword>
<keyword evidence="1" id="KW-0805">Transcription regulation</keyword>
<reference evidence="5 6" key="1">
    <citation type="submission" date="2014-04" db="EMBL/GenBank/DDBJ databases">
        <authorList>
            <consortium name="DOE Joint Genome Institute"/>
            <person name="Kuo A."/>
            <person name="Martino E."/>
            <person name="Perotto S."/>
            <person name="Kohler A."/>
            <person name="Nagy L.G."/>
            <person name="Floudas D."/>
            <person name="Copeland A."/>
            <person name="Barry K.W."/>
            <person name="Cichocki N."/>
            <person name="Veneault-Fourrey C."/>
            <person name="LaButti K."/>
            <person name="Lindquist E.A."/>
            <person name="Lipzen A."/>
            <person name="Lundell T."/>
            <person name="Morin E."/>
            <person name="Murat C."/>
            <person name="Sun H."/>
            <person name="Tunlid A."/>
            <person name="Henrissat B."/>
            <person name="Grigoriev I.V."/>
            <person name="Hibbett D.S."/>
            <person name="Martin F."/>
            <person name="Nordberg H.P."/>
            <person name="Cantor M.N."/>
            <person name="Hua S.X."/>
        </authorList>
    </citation>
    <scope>NUCLEOTIDE SEQUENCE [LARGE SCALE GENOMIC DNA]</scope>
    <source>
        <strain evidence="5 6">Zn</strain>
    </source>
</reference>
<dbReference type="InterPro" id="IPR051127">
    <property type="entry name" value="Fungal_SecMet_Regulators"/>
</dbReference>
<gene>
    <name evidence="5" type="ORF">OIDMADRAFT_36553</name>
</gene>
<keyword evidence="3" id="KW-0539">Nucleus</keyword>
<dbReference type="GO" id="GO:0008270">
    <property type="term" value="F:zinc ion binding"/>
    <property type="evidence" value="ECO:0007669"/>
    <property type="project" value="InterPro"/>
</dbReference>
<dbReference type="PANTHER" id="PTHR47424">
    <property type="entry name" value="REGULATORY PROTEIN GAL4"/>
    <property type="match status" value="1"/>
</dbReference>
<proteinExistence type="predicted"/>
<sequence>MQPMQETSTTQSLPPYSTAMYLYDVQHMYIGTIFSSVSPQLFQQRLTQIYEKAPDLSQRDTCLSYCQIMLVFAYGQLYSINQWTGHDGPPGFSYFTEALRFLPDICEEGSLLFVEVLSLVGYFMQILNRRDTAFLYIGLAFRMAISLGLHQEVSELVSMDESTRRYRRRVWWGVYSMDRILSCKSGNPISISDEDISVLPPSSLPGEDKTVGSAAILWRYATLAKILGDISTKIYRRTRQTASDLIISVHGLLNDLSSWLLDLPEELRLNLADIDECPNLSRKIVSIYLHYFQCITMTVRPLLFHVVKNRLNGQPGTDNEHAAWRKTLSPMTVAVIDTCISTAIDSTTVINAAAKQNLIATFGFMDSDHIFSTAMVLVMGNLATPYNSRCRASTTRALSMLQWMAERGNSQSKARHDFLLGLRHKTEKLCNLIPLPLHGWDDEVEFMDAAFWENSYGNLDVGMDFDWTTEVEKFAHRFEQFDRRDVVD</sequence>
<evidence type="ECO:0000313" key="6">
    <source>
        <dbReference type="Proteomes" id="UP000054321"/>
    </source>
</evidence>
<evidence type="ECO:0000313" key="5">
    <source>
        <dbReference type="EMBL" id="KIN06742.1"/>
    </source>
</evidence>
<evidence type="ECO:0000256" key="3">
    <source>
        <dbReference type="ARBA" id="ARBA00023242"/>
    </source>
</evidence>
<dbReference type="PANTHER" id="PTHR47424:SF6">
    <property type="entry name" value="PROLINE UTILIZATION TRANS-ACTIVATOR"/>
    <property type="match status" value="1"/>
</dbReference>
<reference evidence="6" key="2">
    <citation type="submission" date="2015-01" db="EMBL/GenBank/DDBJ databases">
        <title>Evolutionary Origins and Diversification of the Mycorrhizal Mutualists.</title>
        <authorList>
            <consortium name="DOE Joint Genome Institute"/>
            <consortium name="Mycorrhizal Genomics Consortium"/>
            <person name="Kohler A."/>
            <person name="Kuo A."/>
            <person name="Nagy L.G."/>
            <person name="Floudas D."/>
            <person name="Copeland A."/>
            <person name="Barry K.W."/>
            <person name="Cichocki N."/>
            <person name="Veneault-Fourrey C."/>
            <person name="LaButti K."/>
            <person name="Lindquist E.A."/>
            <person name="Lipzen A."/>
            <person name="Lundell T."/>
            <person name="Morin E."/>
            <person name="Murat C."/>
            <person name="Riley R."/>
            <person name="Ohm R."/>
            <person name="Sun H."/>
            <person name="Tunlid A."/>
            <person name="Henrissat B."/>
            <person name="Grigoriev I.V."/>
            <person name="Hibbett D.S."/>
            <person name="Martin F."/>
        </authorList>
    </citation>
    <scope>NUCLEOTIDE SEQUENCE [LARGE SCALE GENOMIC DNA]</scope>
    <source>
        <strain evidence="6">Zn</strain>
    </source>
</reference>
<dbReference type="EMBL" id="KN832870">
    <property type="protein sequence ID" value="KIN06742.1"/>
    <property type="molecule type" value="Genomic_DNA"/>
</dbReference>
<protein>
    <recommendedName>
        <fullName evidence="4">Xylanolytic transcriptional activator regulatory domain-containing protein</fullName>
    </recommendedName>
</protein>
<dbReference type="SMART" id="SM00906">
    <property type="entry name" value="Fungal_trans"/>
    <property type="match status" value="1"/>
</dbReference>
<dbReference type="CDD" id="cd12148">
    <property type="entry name" value="fungal_TF_MHR"/>
    <property type="match status" value="1"/>
</dbReference>
<evidence type="ECO:0000256" key="1">
    <source>
        <dbReference type="ARBA" id="ARBA00023015"/>
    </source>
</evidence>
<keyword evidence="6" id="KW-1185">Reference proteome</keyword>
<dbReference type="Pfam" id="PF04082">
    <property type="entry name" value="Fungal_trans"/>
    <property type="match status" value="1"/>
</dbReference>
<dbReference type="Proteomes" id="UP000054321">
    <property type="component" value="Unassembled WGS sequence"/>
</dbReference>
<dbReference type="OrthoDB" id="3990906at2759"/>
<accession>A0A0C3HWZ9</accession>
<dbReference type="HOGENOM" id="CLU_006926_4_2_1"/>
<organism evidence="5 6">
    <name type="scientific">Oidiodendron maius (strain Zn)</name>
    <dbReference type="NCBI Taxonomy" id="913774"/>
    <lineage>
        <taxon>Eukaryota</taxon>
        <taxon>Fungi</taxon>
        <taxon>Dikarya</taxon>
        <taxon>Ascomycota</taxon>
        <taxon>Pezizomycotina</taxon>
        <taxon>Leotiomycetes</taxon>
        <taxon>Leotiomycetes incertae sedis</taxon>
        <taxon>Myxotrichaceae</taxon>
        <taxon>Oidiodendron</taxon>
    </lineage>
</organism>
<dbReference type="AlphaFoldDB" id="A0A0C3HWZ9"/>
<dbReference type="InterPro" id="IPR007219">
    <property type="entry name" value="XnlR_reg_dom"/>
</dbReference>
<dbReference type="STRING" id="913774.A0A0C3HWZ9"/>
<feature type="domain" description="Xylanolytic transcriptional activator regulatory" evidence="4">
    <location>
        <begin position="133"/>
        <end position="207"/>
    </location>
</feature>
<dbReference type="GO" id="GO:0006351">
    <property type="term" value="P:DNA-templated transcription"/>
    <property type="evidence" value="ECO:0007669"/>
    <property type="project" value="InterPro"/>
</dbReference>
<dbReference type="InParanoid" id="A0A0C3HWZ9"/>